<organism evidence="2 3">
    <name type="scientific">Allopusillimonas soli</name>
    <dbReference type="NCBI Taxonomy" id="659016"/>
    <lineage>
        <taxon>Bacteria</taxon>
        <taxon>Pseudomonadati</taxon>
        <taxon>Pseudomonadota</taxon>
        <taxon>Betaproteobacteria</taxon>
        <taxon>Burkholderiales</taxon>
        <taxon>Alcaligenaceae</taxon>
        <taxon>Allopusillimonas</taxon>
    </lineage>
</organism>
<name>A0A853FFM8_9BURK</name>
<gene>
    <name evidence="2" type="ORF">H0A68_18565</name>
</gene>
<keyword evidence="3" id="KW-1185">Reference proteome</keyword>
<sequence length="157" mass="17554">MFDPSSLTTTDLLQAYVSILRELRERGIVRTSNNPIGDYTEWLVASKLGLTLATSSMKGYDATDADGLQYQIKSRRLTATNRSCQLGAIRDHDKEAFHFLIAVVYEEDWSIRSAYKIPNSAISALGRFSGRHNGFLIWATDNLLDHPGVTSISEQLQ</sequence>
<reference evidence="2 3" key="1">
    <citation type="submission" date="2020-07" db="EMBL/GenBank/DDBJ databases">
        <title>Taxonomic revisions and descriptions of new bacterial species based on genomic comparisons in the high-G+C-content subgroup of the family Alcaligenaceae.</title>
        <authorList>
            <person name="Szabo A."/>
            <person name="Felfoldi T."/>
        </authorList>
    </citation>
    <scope>NUCLEOTIDE SEQUENCE [LARGE SCALE GENOMIC DNA]</scope>
    <source>
        <strain evidence="2 3">DSM 25264</strain>
    </source>
</reference>
<dbReference type="Pfam" id="PF22522">
    <property type="entry name" value="DUF6998"/>
    <property type="match status" value="1"/>
</dbReference>
<comment type="caution">
    <text evidence="2">The sequence shown here is derived from an EMBL/GenBank/DDBJ whole genome shotgun (WGS) entry which is preliminary data.</text>
</comment>
<dbReference type="Proteomes" id="UP000580517">
    <property type="component" value="Unassembled WGS sequence"/>
</dbReference>
<dbReference type="InterPro" id="IPR054267">
    <property type="entry name" value="DUF6998"/>
</dbReference>
<dbReference type="EMBL" id="JACCEW010000008">
    <property type="protein sequence ID" value="NYT38883.1"/>
    <property type="molecule type" value="Genomic_DNA"/>
</dbReference>
<evidence type="ECO:0000313" key="2">
    <source>
        <dbReference type="EMBL" id="NYT38883.1"/>
    </source>
</evidence>
<proteinExistence type="predicted"/>
<evidence type="ECO:0000313" key="3">
    <source>
        <dbReference type="Proteomes" id="UP000580517"/>
    </source>
</evidence>
<accession>A0A853FFM8</accession>
<evidence type="ECO:0000259" key="1">
    <source>
        <dbReference type="Pfam" id="PF22522"/>
    </source>
</evidence>
<dbReference type="OrthoDB" id="7210457at2"/>
<dbReference type="AlphaFoldDB" id="A0A853FFM8"/>
<feature type="domain" description="DUF6998" evidence="1">
    <location>
        <begin position="36"/>
        <end position="124"/>
    </location>
</feature>
<protein>
    <recommendedName>
        <fullName evidence="1">DUF6998 domain-containing protein</fullName>
    </recommendedName>
</protein>
<dbReference type="RefSeq" id="WP_129971437.1">
    <property type="nucleotide sequence ID" value="NZ_JACCEW010000008.1"/>
</dbReference>